<organism evidence="2 3">
    <name type="scientific">Sphingomonas canadensis</name>
    <dbReference type="NCBI Taxonomy" id="1219257"/>
    <lineage>
        <taxon>Bacteria</taxon>
        <taxon>Pseudomonadati</taxon>
        <taxon>Pseudomonadota</taxon>
        <taxon>Alphaproteobacteria</taxon>
        <taxon>Sphingomonadales</taxon>
        <taxon>Sphingomonadaceae</taxon>
        <taxon>Sphingomonas</taxon>
    </lineage>
</organism>
<evidence type="ECO:0000313" key="3">
    <source>
        <dbReference type="Proteomes" id="UP001596977"/>
    </source>
</evidence>
<keyword evidence="1" id="KW-0812">Transmembrane</keyword>
<evidence type="ECO:0000256" key="1">
    <source>
        <dbReference type="SAM" id="Phobius"/>
    </source>
</evidence>
<dbReference type="Pfam" id="PF14014">
    <property type="entry name" value="DUF4230"/>
    <property type="match status" value="1"/>
</dbReference>
<comment type="caution">
    <text evidence="2">The sequence shown here is derived from an EMBL/GenBank/DDBJ whole genome shotgun (WGS) entry which is preliminary data.</text>
</comment>
<gene>
    <name evidence="2" type="ORF">ACFQ1E_08830</name>
</gene>
<reference evidence="3" key="1">
    <citation type="journal article" date="2019" name="Int. J. Syst. Evol. Microbiol.">
        <title>The Global Catalogue of Microorganisms (GCM) 10K type strain sequencing project: providing services to taxonomists for standard genome sequencing and annotation.</title>
        <authorList>
            <consortium name="The Broad Institute Genomics Platform"/>
            <consortium name="The Broad Institute Genome Sequencing Center for Infectious Disease"/>
            <person name="Wu L."/>
            <person name="Ma J."/>
        </authorList>
    </citation>
    <scope>NUCLEOTIDE SEQUENCE [LARGE SCALE GENOMIC DNA]</scope>
    <source>
        <strain evidence="3">CCUG 62982</strain>
    </source>
</reference>
<protein>
    <submittedName>
        <fullName evidence="2">DUF4230 domain-containing protein</fullName>
    </submittedName>
</protein>
<keyword evidence="3" id="KW-1185">Reference proteome</keyword>
<evidence type="ECO:0000313" key="2">
    <source>
        <dbReference type="EMBL" id="MFD0946439.1"/>
    </source>
</evidence>
<feature type="transmembrane region" description="Helical" evidence="1">
    <location>
        <begin position="21"/>
        <end position="39"/>
    </location>
</feature>
<dbReference type="RefSeq" id="WP_264943808.1">
    <property type="nucleotide sequence ID" value="NZ_JAPDRA010000003.1"/>
</dbReference>
<keyword evidence="1" id="KW-1133">Transmembrane helix</keyword>
<dbReference type="InterPro" id="IPR025324">
    <property type="entry name" value="DUF4230"/>
</dbReference>
<accession>A0ABW3H5B4</accession>
<sequence>MEEGGVTEERGGGFAGGCAKFLILAVLVVAAILGGFWLLGDTLSKRFFGPTAETVAQSSLQGLREQNRLVTFSARYVAVVTSKQTRLGLTAQKTMIMPGNVRYEVDLGKLDQRAVEWNPATRKLTVILPPVEAMPPEVDINNIRQYGEGGILMALTDAEAKLDEANRKAAQDELVRQAREPVPMRMAKDAARRAVERSFAMPLRAAGIDATVEVLFPDERSGKSTEQWDMSRNVQDVLANRW</sequence>
<dbReference type="EMBL" id="JBHTJG010000003">
    <property type="protein sequence ID" value="MFD0946439.1"/>
    <property type="molecule type" value="Genomic_DNA"/>
</dbReference>
<proteinExistence type="predicted"/>
<name>A0ABW3H5B4_9SPHN</name>
<keyword evidence="1" id="KW-0472">Membrane</keyword>
<dbReference type="Proteomes" id="UP001596977">
    <property type="component" value="Unassembled WGS sequence"/>
</dbReference>